<evidence type="ECO:0000256" key="1">
    <source>
        <dbReference type="ARBA" id="ARBA00000085"/>
    </source>
</evidence>
<evidence type="ECO:0000256" key="9">
    <source>
        <dbReference type="ARBA" id="ARBA00023136"/>
    </source>
</evidence>
<dbReference type="InterPro" id="IPR003661">
    <property type="entry name" value="HisK_dim/P_dom"/>
</dbReference>
<keyword evidence="7 12" id="KW-0418">Kinase</keyword>
<reference evidence="13" key="1">
    <citation type="journal article" date="2019" name="Int. J. Syst. Evol. Microbiol.">
        <title>The Global Catalogue of Microorganisms (GCM) 10K type strain sequencing project: providing services to taxonomists for standard genome sequencing and annotation.</title>
        <authorList>
            <consortium name="The Broad Institute Genomics Platform"/>
            <consortium name="The Broad Institute Genome Sequencing Center for Infectious Disease"/>
            <person name="Wu L."/>
            <person name="Ma J."/>
        </authorList>
    </citation>
    <scope>NUCLEOTIDE SEQUENCE [LARGE SCALE GENOMIC DNA]</scope>
    <source>
        <strain evidence="13">CCM 2767</strain>
    </source>
</reference>
<comment type="subcellular location">
    <subcellularLocation>
        <location evidence="2">Membrane</location>
    </subcellularLocation>
</comment>
<dbReference type="Proteomes" id="UP000642180">
    <property type="component" value="Unassembled WGS sequence"/>
</dbReference>
<name>A0A8J3F3B4_9BURK</name>
<evidence type="ECO:0000256" key="5">
    <source>
        <dbReference type="ARBA" id="ARBA00022679"/>
    </source>
</evidence>
<feature type="domain" description="Histidine kinase" evidence="11">
    <location>
        <begin position="209"/>
        <end position="414"/>
    </location>
</feature>
<dbReference type="Gene3D" id="3.30.565.10">
    <property type="entry name" value="Histidine kinase-like ATPase, C-terminal domain"/>
    <property type="match status" value="1"/>
</dbReference>
<sequence>MIKGNAQSLRRRIVTAYLYFALAICTFFGLVASFAVHGVEDLLVDEHLHSIAEWASPRYSSGQPVEMPSGLAFYHGGAIPEELRSLPLGVGRVNFEDSTVHVLVGEDYVGRYVVIDKASEFKSIERVIYVAITIGLLGFVAFSFFLGTFIARGFVDPIGRLAESVKSQKSSSLPLLDNEDELGVLARAFDAHTAELKQFLARERFFTGDVSHELRTPLTIIIGAAELLIEQTEDRPALNAAAKRILHAAKDATECVSTLLLLARKPDSLERPETSVADVIHAEVERCRQLVRDKPVDLHYEEEDDFIVCARQELLTSAIGNLVRNACQYTEEGSVIVRTRGRTVSVEDTGPGIPDVIRARLTNHANGTPLVGSAGSGLGLALVVRICEHLGATLEIADQPDHGSIFRIHFPPQLTST</sequence>
<dbReference type="InterPro" id="IPR005467">
    <property type="entry name" value="His_kinase_dom"/>
</dbReference>
<dbReference type="GO" id="GO:0000155">
    <property type="term" value="F:phosphorelay sensor kinase activity"/>
    <property type="evidence" value="ECO:0007669"/>
    <property type="project" value="InterPro"/>
</dbReference>
<dbReference type="InterPro" id="IPR036890">
    <property type="entry name" value="HATPase_C_sf"/>
</dbReference>
<dbReference type="InterPro" id="IPR003594">
    <property type="entry name" value="HATPase_dom"/>
</dbReference>
<dbReference type="Pfam" id="PF00512">
    <property type="entry name" value="HisKA"/>
    <property type="match status" value="1"/>
</dbReference>
<dbReference type="SMART" id="SM00388">
    <property type="entry name" value="HisKA"/>
    <property type="match status" value="1"/>
</dbReference>
<dbReference type="EC" id="2.7.13.3" evidence="3"/>
<dbReference type="SUPFAM" id="SSF47384">
    <property type="entry name" value="Homodimeric domain of signal transducing histidine kinase"/>
    <property type="match status" value="1"/>
</dbReference>
<comment type="caution">
    <text evidence="12">The sequence shown here is derived from an EMBL/GenBank/DDBJ whole genome shotgun (WGS) entry which is preliminary data.</text>
</comment>
<dbReference type="RefSeq" id="WP_188381345.1">
    <property type="nucleotide sequence ID" value="NZ_BMDI01000002.1"/>
</dbReference>
<dbReference type="EMBL" id="BMDI01000002">
    <property type="protein sequence ID" value="GGI19906.1"/>
    <property type="molecule type" value="Genomic_DNA"/>
</dbReference>
<evidence type="ECO:0000256" key="3">
    <source>
        <dbReference type="ARBA" id="ARBA00012438"/>
    </source>
</evidence>
<dbReference type="Gene3D" id="6.10.340.10">
    <property type="match status" value="1"/>
</dbReference>
<dbReference type="Gene3D" id="1.10.287.130">
    <property type="match status" value="1"/>
</dbReference>
<evidence type="ECO:0000259" key="11">
    <source>
        <dbReference type="PROSITE" id="PS50109"/>
    </source>
</evidence>
<gene>
    <name evidence="12" type="ORF">GCM10008066_21370</name>
</gene>
<evidence type="ECO:0000256" key="2">
    <source>
        <dbReference type="ARBA" id="ARBA00004370"/>
    </source>
</evidence>
<organism evidence="12 13">
    <name type="scientific">Oxalicibacterium faecigallinarum</name>
    <dbReference type="NCBI Taxonomy" id="573741"/>
    <lineage>
        <taxon>Bacteria</taxon>
        <taxon>Pseudomonadati</taxon>
        <taxon>Pseudomonadota</taxon>
        <taxon>Betaproteobacteria</taxon>
        <taxon>Burkholderiales</taxon>
        <taxon>Oxalobacteraceae</taxon>
        <taxon>Oxalicibacterium</taxon>
    </lineage>
</organism>
<evidence type="ECO:0000256" key="6">
    <source>
        <dbReference type="ARBA" id="ARBA00022692"/>
    </source>
</evidence>
<evidence type="ECO:0000313" key="13">
    <source>
        <dbReference type="Proteomes" id="UP000642180"/>
    </source>
</evidence>
<dbReference type="PANTHER" id="PTHR45436:SF16">
    <property type="entry name" value="HISTIDINE KINASE"/>
    <property type="match status" value="1"/>
</dbReference>
<dbReference type="CDD" id="cd00082">
    <property type="entry name" value="HisKA"/>
    <property type="match status" value="1"/>
</dbReference>
<evidence type="ECO:0000313" key="12">
    <source>
        <dbReference type="EMBL" id="GGI19906.1"/>
    </source>
</evidence>
<feature type="transmembrane region" description="Helical" evidence="10">
    <location>
        <begin position="127"/>
        <end position="151"/>
    </location>
</feature>
<dbReference type="Pfam" id="PF02518">
    <property type="entry name" value="HATPase_c"/>
    <property type="match status" value="1"/>
</dbReference>
<keyword evidence="13" id="KW-1185">Reference proteome</keyword>
<dbReference type="InterPro" id="IPR050428">
    <property type="entry name" value="TCS_sensor_his_kinase"/>
</dbReference>
<dbReference type="InterPro" id="IPR036097">
    <property type="entry name" value="HisK_dim/P_sf"/>
</dbReference>
<keyword evidence="4" id="KW-0597">Phosphoprotein</keyword>
<dbReference type="PANTHER" id="PTHR45436">
    <property type="entry name" value="SENSOR HISTIDINE KINASE YKOH"/>
    <property type="match status" value="1"/>
</dbReference>
<accession>A0A8J3F3B4</accession>
<evidence type="ECO:0000256" key="4">
    <source>
        <dbReference type="ARBA" id="ARBA00022553"/>
    </source>
</evidence>
<keyword evidence="6 10" id="KW-0812">Transmembrane</keyword>
<evidence type="ECO:0000256" key="8">
    <source>
        <dbReference type="ARBA" id="ARBA00022989"/>
    </source>
</evidence>
<dbReference type="GO" id="GO:0005886">
    <property type="term" value="C:plasma membrane"/>
    <property type="evidence" value="ECO:0007669"/>
    <property type="project" value="TreeGrafter"/>
</dbReference>
<dbReference type="InterPro" id="IPR004358">
    <property type="entry name" value="Sig_transdc_His_kin-like_C"/>
</dbReference>
<keyword evidence="8 10" id="KW-1133">Transmembrane helix</keyword>
<dbReference type="SMART" id="SM00387">
    <property type="entry name" value="HATPase_c"/>
    <property type="match status" value="1"/>
</dbReference>
<feature type="transmembrane region" description="Helical" evidence="10">
    <location>
        <begin position="16"/>
        <end position="36"/>
    </location>
</feature>
<dbReference type="PROSITE" id="PS50109">
    <property type="entry name" value="HIS_KIN"/>
    <property type="match status" value="1"/>
</dbReference>
<keyword evidence="9 10" id="KW-0472">Membrane</keyword>
<dbReference type="PRINTS" id="PR00344">
    <property type="entry name" value="BCTRLSENSOR"/>
</dbReference>
<dbReference type="AlphaFoldDB" id="A0A8J3F3B4"/>
<proteinExistence type="predicted"/>
<evidence type="ECO:0000256" key="7">
    <source>
        <dbReference type="ARBA" id="ARBA00022777"/>
    </source>
</evidence>
<comment type="catalytic activity">
    <reaction evidence="1">
        <text>ATP + protein L-histidine = ADP + protein N-phospho-L-histidine.</text>
        <dbReference type="EC" id="2.7.13.3"/>
    </reaction>
</comment>
<keyword evidence="5" id="KW-0808">Transferase</keyword>
<protein>
    <recommendedName>
        <fullName evidence="3">histidine kinase</fullName>
        <ecNumber evidence="3">2.7.13.3</ecNumber>
    </recommendedName>
</protein>
<evidence type="ECO:0000256" key="10">
    <source>
        <dbReference type="SAM" id="Phobius"/>
    </source>
</evidence>
<dbReference type="SUPFAM" id="SSF55874">
    <property type="entry name" value="ATPase domain of HSP90 chaperone/DNA topoisomerase II/histidine kinase"/>
    <property type="match status" value="1"/>
</dbReference>